<feature type="region of interest" description="Disordered" evidence="1">
    <location>
        <begin position="119"/>
        <end position="149"/>
    </location>
</feature>
<dbReference type="EMBL" id="BEZZ01000016">
    <property type="protein sequence ID" value="GCC22690.1"/>
    <property type="molecule type" value="Genomic_DNA"/>
</dbReference>
<dbReference type="STRING" id="137246.A0A401RX09"/>
<reference evidence="3 4" key="1">
    <citation type="journal article" date="2018" name="Nat. Ecol. Evol.">
        <title>Shark genomes provide insights into elasmobranch evolution and the origin of vertebrates.</title>
        <authorList>
            <person name="Hara Y"/>
            <person name="Yamaguchi K"/>
            <person name="Onimaru K"/>
            <person name="Kadota M"/>
            <person name="Koyanagi M"/>
            <person name="Keeley SD"/>
            <person name="Tatsumi K"/>
            <person name="Tanaka K"/>
            <person name="Motone F"/>
            <person name="Kageyama Y"/>
            <person name="Nozu R"/>
            <person name="Adachi N"/>
            <person name="Nishimura O"/>
            <person name="Nakagawa R"/>
            <person name="Tanegashima C"/>
            <person name="Kiyatake I"/>
            <person name="Matsumoto R"/>
            <person name="Murakumo K"/>
            <person name="Nishida K"/>
            <person name="Terakita A"/>
            <person name="Kuratani S"/>
            <person name="Sato K"/>
            <person name="Hyodo S Kuraku.S."/>
        </authorList>
    </citation>
    <scope>NUCLEOTIDE SEQUENCE [LARGE SCALE GENOMIC DNA]</scope>
</reference>
<dbReference type="OMA" id="QMATRGE"/>
<name>A0A401RX09_CHIPU</name>
<dbReference type="AlphaFoldDB" id="A0A401RX09"/>
<sequence length="234" mass="25358">MKSGGSVLLVLLLVAAFPSSWPESRRQQRRGGAAGGGGRAAESRPQRKATRAEQTYTSRLKRKGLAVDFTFSPLFRNYLLQFFGRAREADCRLLLDCEGLASALEGTAAHGGSLGISVRSGFEEPGSPAAASSPPPQAAKRRLRKQQQPNQVVLEVGASGDTARCPPQQQPAAPLLYNLTQVFLEWSGSSEGRLRIRLIPERRAPESYPQREEIISAAIRASEPSVCLRVSFAE</sequence>
<comment type="caution">
    <text evidence="3">The sequence shown here is derived from an EMBL/GenBank/DDBJ whole genome shotgun (WGS) entry which is preliminary data.</text>
</comment>
<evidence type="ECO:0000256" key="2">
    <source>
        <dbReference type="SAM" id="SignalP"/>
    </source>
</evidence>
<feature type="chain" id="PRO_5019161428" evidence="2">
    <location>
        <begin position="23"/>
        <end position="234"/>
    </location>
</feature>
<gene>
    <name evidence="3" type="ORF">chiPu_0001078</name>
</gene>
<evidence type="ECO:0000313" key="3">
    <source>
        <dbReference type="EMBL" id="GCC22690.1"/>
    </source>
</evidence>
<keyword evidence="2" id="KW-0732">Signal</keyword>
<accession>A0A401RX09</accession>
<protein>
    <submittedName>
        <fullName evidence="3">Uncharacterized protein</fullName>
    </submittedName>
</protein>
<proteinExistence type="predicted"/>
<evidence type="ECO:0000313" key="4">
    <source>
        <dbReference type="Proteomes" id="UP000287033"/>
    </source>
</evidence>
<evidence type="ECO:0000256" key="1">
    <source>
        <dbReference type="SAM" id="MobiDB-lite"/>
    </source>
</evidence>
<feature type="region of interest" description="Disordered" evidence="1">
    <location>
        <begin position="24"/>
        <end position="56"/>
    </location>
</feature>
<organism evidence="3 4">
    <name type="scientific">Chiloscyllium punctatum</name>
    <name type="common">Brownbanded bambooshark</name>
    <name type="synonym">Hemiscyllium punctatum</name>
    <dbReference type="NCBI Taxonomy" id="137246"/>
    <lineage>
        <taxon>Eukaryota</taxon>
        <taxon>Metazoa</taxon>
        <taxon>Chordata</taxon>
        <taxon>Craniata</taxon>
        <taxon>Vertebrata</taxon>
        <taxon>Chondrichthyes</taxon>
        <taxon>Elasmobranchii</taxon>
        <taxon>Galeomorphii</taxon>
        <taxon>Galeoidea</taxon>
        <taxon>Orectolobiformes</taxon>
        <taxon>Hemiscylliidae</taxon>
        <taxon>Chiloscyllium</taxon>
    </lineage>
</organism>
<dbReference type="Proteomes" id="UP000287033">
    <property type="component" value="Unassembled WGS sequence"/>
</dbReference>
<dbReference type="OrthoDB" id="65481at2759"/>
<keyword evidence="4" id="KW-1185">Reference proteome</keyword>
<feature type="signal peptide" evidence="2">
    <location>
        <begin position="1"/>
        <end position="22"/>
    </location>
</feature>